<organism evidence="2 3">
    <name type="scientific">Phenylobacterium zucineum (strain HLK1)</name>
    <dbReference type="NCBI Taxonomy" id="450851"/>
    <lineage>
        <taxon>Bacteria</taxon>
        <taxon>Pseudomonadati</taxon>
        <taxon>Pseudomonadota</taxon>
        <taxon>Alphaproteobacteria</taxon>
        <taxon>Caulobacterales</taxon>
        <taxon>Caulobacteraceae</taxon>
        <taxon>Phenylobacterium</taxon>
    </lineage>
</organism>
<proteinExistence type="predicted"/>
<dbReference type="AlphaFoldDB" id="B4REK0"/>
<reference evidence="2 3" key="1">
    <citation type="journal article" date="2008" name="BMC Genomics">
        <title>Complete genome of Phenylobacterium zucineum - a novel facultative intracellular bacterium isolated from human erythroleukemia cell line K562.</title>
        <authorList>
            <person name="Luo Y."/>
            <person name="Xu X."/>
            <person name="Ding Z."/>
            <person name="Liu Z."/>
            <person name="Zhang B."/>
            <person name="Yan Z."/>
            <person name="Sun J."/>
            <person name="Hu S."/>
            <person name="Hu X."/>
        </authorList>
    </citation>
    <scope>NUCLEOTIDE SEQUENCE [LARGE SCALE GENOMIC DNA]</scope>
    <source>
        <strain evidence="2 3">HLK1</strain>
    </source>
</reference>
<dbReference type="PANTHER" id="PTHR33361:SF2">
    <property type="entry name" value="DUF885 DOMAIN-CONTAINING PROTEIN"/>
    <property type="match status" value="1"/>
</dbReference>
<feature type="signal peptide" evidence="1">
    <location>
        <begin position="1"/>
        <end position="25"/>
    </location>
</feature>
<feature type="chain" id="PRO_5002822553" description="DUF885 domain-containing protein" evidence="1">
    <location>
        <begin position="26"/>
        <end position="591"/>
    </location>
</feature>
<dbReference type="HOGENOM" id="CLU_018914_0_1_5"/>
<dbReference type="eggNOG" id="COG4805">
    <property type="taxonomic scope" value="Bacteria"/>
</dbReference>
<dbReference type="RefSeq" id="WP_012522668.1">
    <property type="nucleotide sequence ID" value="NC_011144.1"/>
</dbReference>
<dbReference type="InterPro" id="IPR010281">
    <property type="entry name" value="DUF885"/>
</dbReference>
<gene>
    <name evidence="2" type="ordered locus">PHZ_c2115</name>
</gene>
<dbReference type="Pfam" id="PF05960">
    <property type="entry name" value="DUF885"/>
    <property type="match status" value="1"/>
</dbReference>
<dbReference type="EMBL" id="CP000747">
    <property type="protein sequence ID" value="ACG78526.1"/>
    <property type="molecule type" value="Genomic_DNA"/>
</dbReference>
<evidence type="ECO:0000256" key="1">
    <source>
        <dbReference type="SAM" id="SignalP"/>
    </source>
</evidence>
<dbReference type="Proteomes" id="UP000001868">
    <property type="component" value="Chromosome"/>
</dbReference>
<evidence type="ECO:0000313" key="2">
    <source>
        <dbReference type="EMBL" id="ACG78526.1"/>
    </source>
</evidence>
<protein>
    <recommendedName>
        <fullName evidence="4">DUF885 domain-containing protein</fullName>
    </recommendedName>
</protein>
<name>B4REK0_PHEZH</name>
<accession>B4REK0</accession>
<dbReference type="PANTHER" id="PTHR33361">
    <property type="entry name" value="GLR0591 PROTEIN"/>
    <property type="match status" value="1"/>
</dbReference>
<dbReference type="OrthoDB" id="9763405at2"/>
<dbReference type="KEGG" id="pzu:PHZ_c2115"/>
<sequence>MRLSILAIRSAAAGVAALLATTAWAEPSADGRFDSLAREHWEAFIQERPLFATDAGDPRYDDRLERVRPEDFQRRGALAARYLERLRAMDPATLGPERRTAYRALERDLTLQAEMGLSPGALLPRLYPINWHQTFVEYAHRVRLQTPEQHRTYVGRLEAFAVQLDDFRVLLEAGLRRGYTQPCGSLDHFSAELRAARSRTPEESGYFTPLRAPADLPAATAAELQAAAAGTIRERIHPALDRLIAFVDGPYRTRCRTRVGLSEVPGGAAWYATLARHYTTTDTPVAEIEALGLAEVARLRGEMEAVMRETGFTGDFQAFAAMLREDPRFYATTEADYLARSAVVAKAADAVLLRYFHPEDLPRLPFAIEPIPAELAPGASATNFYPPNAGERKPGILYLNTYDLKARPLYELPGLTLHNAMPGHHLQIVLQQAMADLPPQVRYGDMVAYTEGWSLYAEWLGGEMGLYSDPYVRFGQLNMEMWRALRLVVDPGLHLHGWTREQAVTYMLENSAMSRRAIEHEVDRYISWPAQSLSYRLGDLKFRELRARAEARLGERFDIRDFHHAVLATGTVPLSALDAAVEDWLAAQEAP</sequence>
<keyword evidence="3" id="KW-1185">Reference proteome</keyword>
<dbReference type="STRING" id="450851.PHZ_c2115"/>
<evidence type="ECO:0008006" key="4">
    <source>
        <dbReference type="Google" id="ProtNLM"/>
    </source>
</evidence>
<evidence type="ECO:0000313" key="3">
    <source>
        <dbReference type="Proteomes" id="UP000001868"/>
    </source>
</evidence>
<keyword evidence="1" id="KW-0732">Signal</keyword>